<name>A0A1F5ZT01_9BACT</name>
<evidence type="ECO:0008006" key="5">
    <source>
        <dbReference type="Google" id="ProtNLM"/>
    </source>
</evidence>
<dbReference type="AlphaFoldDB" id="A0A1F5ZT01"/>
<dbReference type="CDD" id="cd03801">
    <property type="entry name" value="GT4_PimA-like"/>
    <property type="match status" value="1"/>
</dbReference>
<dbReference type="Pfam" id="PF13439">
    <property type="entry name" value="Glyco_transf_4"/>
    <property type="match status" value="1"/>
</dbReference>
<reference evidence="3 4" key="1">
    <citation type="journal article" date="2016" name="Nat. Commun.">
        <title>Thousands of microbial genomes shed light on interconnected biogeochemical processes in an aquifer system.</title>
        <authorList>
            <person name="Anantharaman K."/>
            <person name="Brown C.T."/>
            <person name="Hug L.A."/>
            <person name="Sharon I."/>
            <person name="Castelle C.J."/>
            <person name="Probst A.J."/>
            <person name="Thomas B.C."/>
            <person name="Singh A."/>
            <person name="Wilkins M.J."/>
            <person name="Karaoz U."/>
            <person name="Brodie E.L."/>
            <person name="Williams K.H."/>
            <person name="Hubbard S.S."/>
            <person name="Banfield J.F."/>
        </authorList>
    </citation>
    <scope>NUCLEOTIDE SEQUENCE [LARGE SCALE GENOMIC DNA]</scope>
</reference>
<protein>
    <recommendedName>
        <fullName evidence="5">Glycosyl transferase family 1 domain-containing protein</fullName>
    </recommendedName>
</protein>
<accession>A0A1F5ZT01</accession>
<dbReference type="Pfam" id="PF00534">
    <property type="entry name" value="Glycos_transf_1"/>
    <property type="match status" value="1"/>
</dbReference>
<dbReference type="STRING" id="1798382.A3D77_02795"/>
<dbReference type="EMBL" id="MFJL01000022">
    <property type="protein sequence ID" value="OGG15600.1"/>
    <property type="molecule type" value="Genomic_DNA"/>
</dbReference>
<feature type="domain" description="Glycosyltransferase subfamily 4-like N-terminal" evidence="2">
    <location>
        <begin position="14"/>
        <end position="203"/>
    </location>
</feature>
<organism evidence="3 4">
    <name type="scientific">Candidatus Gottesmanbacteria bacterium RIFCSPHIGHO2_02_FULL_39_11</name>
    <dbReference type="NCBI Taxonomy" id="1798382"/>
    <lineage>
        <taxon>Bacteria</taxon>
        <taxon>Candidatus Gottesmaniibacteriota</taxon>
    </lineage>
</organism>
<evidence type="ECO:0000313" key="4">
    <source>
        <dbReference type="Proteomes" id="UP000176923"/>
    </source>
</evidence>
<gene>
    <name evidence="3" type="ORF">A3D77_02795</name>
</gene>
<dbReference type="InterPro" id="IPR050194">
    <property type="entry name" value="Glycosyltransferase_grp1"/>
</dbReference>
<sequence length="392" mass="45893">MKILQLHNYYQYRGGEDAYFDSLTELLSANGHEVTKFTKNSKDILNSFKGQFSSALGMFWNTSVEQELETLIRLKKPDIAHFHNINPLITNTAYFVCKKYNIPIVQTIHNYRFLCPKGTLFRNGNICQLCVTKRFKYPSILYNCYHNSFPASAVYASTFFLNTLSNSFNLIDIFIFSSLFSKSYFSSYTNFPDKKKTVIPYFVPDFRVKKINLAYKDYFLFVGRLSEEKGIIQLLEILKNIPLNLIVIGDGPLKDQVSSYGKFPNIRILNYCSRPEVLHYMSNAFCSIIPSRWFETGPLVMLESLCMGTPVIVPNIGSFKEIITSDDFGYRYNHKDFLSLKNKIELMWRNRKIWSQRKKEIKKYFYEKYSEKSHYDNLMDAYHKVLSVKNSK</sequence>
<evidence type="ECO:0000313" key="3">
    <source>
        <dbReference type="EMBL" id="OGG15600.1"/>
    </source>
</evidence>
<dbReference type="InterPro" id="IPR028098">
    <property type="entry name" value="Glyco_trans_4-like_N"/>
</dbReference>
<comment type="caution">
    <text evidence="3">The sequence shown here is derived from an EMBL/GenBank/DDBJ whole genome shotgun (WGS) entry which is preliminary data.</text>
</comment>
<proteinExistence type="predicted"/>
<feature type="domain" description="Glycosyl transferase family 1" evidence="1">
    <location>
        <begin position="216"/>
        <end position="358"/>
    </location>
</feature>
<evidence type="ECO:0000259" key="1">
    <source>
        <dbReference type="Pfam" id="PF00534"/>
    </source>
</evidence>
<dbReference type="PANTHER" id="PTHR45947">
    <property type="entry name" value="SULFOQUINOVOSYL TRANSFERASE SQD2"/>
    <property type="match status" value="1"/>
</dbReference>
<dbReference type="Proteomes" id="UP000176923">
    <property type="component" value="Unassembled WGS sequence"/>
</dbReference>
<evidence type="ECO:0000259" key="2">
    <source>
        <dbReference type="Pfam" id="PF13439"/>
    </source>
</evidence>
<dbReference type="PANTHER" id="PTHR45947:SF13">
    <property type="entry name" value="TRANSFERASE"/>
    <property type="match status" value="1"/>
</dbReference>
<dbReference type="InterPro" id="IPR001296">
    <property type="entry name" value="Glyco_trans_1"/>
</dbReference>
<dbReference type="GO" id="GO:0016757">
    <property type="term" value="F:glycosyltransferase activity"/>
    <property type="evidence" value="ECO:0007669"/>
    <property type="project" value="InterPro"/>
</dbReference>
<dbReference type="Gene3D" id="3.40.50.2000">
    <property type="entry name" value="Glycogen Phosphorylase B"/>
    <property type="match status" value="2"/>
</dbReference>
<dbReference type="SUPFAM" id="SSF53756">
    <property type="entry name" value="UDP-Glycosyltransferase/glycogen phosphorylase"/>
    <property type="match status" value="1"/>
</dbReference>